<dbReference type="InterPro" id="IPR006976">
    <property type="entry name" value="VanZ-like"/>
</dbReference>
<name>C0QCN8_DESAH</name>
<dbReference type="AlphaFoldDB" id="C0QCN8"/>
<keyword evidence="1" id="KW-0812">Transmembrane</keyword>
<accession>C0QCN8</accession>
<dbReference type="HOGENOM" id="CLU_096028_5_2_7"/>
<feature type="transmembrane region" description="Helical" evidence="1">
    <location>
        <begin position="45"/>
        <end position="62"/>
    </location>
</feature>
<sequence>MNFYRAARLPLLLMVLIFAESSIPMDGGPHDIKFLTDLNPNLQNLLHIPLYACLAFLWFRSFSRLRVNTAKGVVLALFITILYGSLDEVHQTFVPGRYGGLIDIYLNTVGAVIGIFLFKLWAHVPFGLSKLDTVKKYKNK</sequence>
<proteinExistence type="predicted"/>
<dbReference type="Proteomes" id="UP000000442">
    <property type="component" value="Chromosome"/>
</dbReference>
<evidence type="ECO:0000313" key="3">
    <source>
        <dbReference type="EMBL" id="ACN15115.1"/>
    </source>
</evidence>
<dbReference type="STRING" id="177437.HRM2_20140"/>
<gene>
    <name evidence="3" type="ordered locus">HRM2_20140</name>
</gene>
<dbReference type="EMBL" id="CP001087">
    <property type="protein sequence ID" value="ACN15115.1"/>
    <property type="molecule type" value="Genomic_DNA"/>
</dbReference>
<dbReference type="RefSeq" id="WP_015903893.1">
    <property type="nucleotide sequence ID" value="NC_012108.1"/>
</dbReference>
<feature type="domain" description="VanZ-like" evidence="2">
    <location>
        <begin position="40"/>
        <end position="121"/>
    </location>
</feature>
<feature type="transmembrane region" description="Helical" evidence="1">
    <location>
        <begin position="98"/>
        <end position="121"/>
    </location>
</feature>
<dbReference type="KEGG" id="dat:HRM2_20140"/>
<keyword evidence="1" id="KW-1133">Transmembrane helix</keyword>
<evidence type="ECO:0000256" key="1">
    <source>
        <dbReference type="SAM" id="Phobius"/>
    </source>
</evidence>
<dbReference type="Pfam" id="PF04892">
    <property type="entry name" value="VanZ"/>
    <property type="match status" value="1"/>
</dbReference>
<dbReference type="NCBIfam" id="NF037970">
    <property type="entry name" value="vanZ_1"/>
    <property type="match status" value="1"/>
</dbReference>
<protein>
    <submittedName>
        <fullName evidence="3">VanZ-like family protein</fullName>
    </submittedName>
</protein>
<reference evidence="3 4" key="1">
    <citation type="journal article" date="2009" name="Environ. Microbiol.">
        <title>Genome sequence of Desulfobacterium autotrophicum HRM2, a marine sulfate reducer oxidizing organic carbon completely to carbon dioxide.</title>
        <authorList>
            <person name="Strittmatter A.W."/>
            <person name="Liesegang H."/>
            <person name="Rabus R."/>
            <person name="Decker I."/>
            <person name="Amann J."/>
            <person name="Andres S."/>
            <person name="Henne A."/>
            <person name="Fricke W.F."/>
            <person name="Martinez-Arias R."/>
            <person name="Bartels D."/>
            <person name="Goesmann A."/>
            <person name="Krause L."/>
            <person name="Puehler A."/>
            <person name="Klenk H.P."/>
            <person name="Richter M."/>
            <person name="Schuler M."/>
            <person name="Gloeckner F.O."/>
            <person name="Meyerdierks A."/>
            <person name="Gottschalk G."/>
            <person name="Amann R."/>
        </authorList>
    </citation>
    <scope>NUCLEOTIDE SEQUENCE [LARGE SCALE GENOMIC DNA]</scope>
    <source>
        <strain evidence="4">ATCC 43914 / DSM 3382 / HRM2</strain>
    </source>
</reference>
<keyword evidence="1" id="KW-0472">Membrane</keyword>
<evidence type="ECO:0000313" key="4">
    <source>
        <dbReference type="Proteomes" id="UP000000442"/>
    </source>
</evidence>
<evidence type="ECO:0000259" key="2">
    <source>
        <dbReference type="Pfam" id="PF04892"/>
    </source>
</evidence>
<keyword evidence="4" id="KW-1185">Reference proteome</keyword>
<feature type="transmembrane region" description="Helical" evidence="1">
    <location>
        <begin position="69"/>
        <end position="86"/>
    </location>
</feature>
<organism evidence="3 4">
    <name type="scientific">Desulforapulum autotrophicum (strain ATCC 43914 / DSM 3382 / VKM B-1955 / HRM2)</name>
    <name type="common">Desulfobacterium autotrophicum</name>
    <dbReference type="NCBI Taxonomy" id="177437"/>
    <lineage>
        <taxon>Bacteria</taxon>
        <taxon>Pseudomonadati</taxon>
        <taxon>Thermodesulfobacteriota</taxon>
        <taxon>Desulfobacteria</taxon>
        <taxon>Desulfobacterales</taxon>
        <taxon>Desulfobacteraceae</taxon>
        <taxon>Desulforapulum</taxon>
    </lineage>
</organism>
<dbReference type="eggNOG" id="COG5652">
    <property type="taxonomic scope" value="Bacteria"/>
</dbReference>